<dbReference type="AlphaFoldDB" id="Q7MYD4"/>
<dbReference type="Proteomes" id="UP000002514">
    <property type="component" value="Chromosome"/>
</dbReference>
<organism evidence="1 2">
    <name type="scientific">Photorhabdus laumondii subsp. laumondii (strain DSM 15139 / CIP 105565 / TT01)</name>
    <name type="common">Photorhabdus luminescens subsp. laumondii</name>
    <dbReference type="NCBI Taxonomy" id="243265"/>
    <lineage>
        <taxon>Bacteria</taxon>
        <taxon>Pseudomonadati</taxon>
        <taxon>Pseudomonadota</taxon>
        <taxon>Gammaproteobacteria</taxon>
        <taxon>Enterobacterales</taxon>
        <taxon>Morganellaceae</taxon>
        <taxon>Photorhabdus</taxon>
    </lineage>
</organism>
<gene>
    <name evidence="1" type="ordered locus">plu4747</name>
</gene>
<accession>Q7MYD4</accession>
<dbReference type="HOGENOM" id="CLU_3375167_0_0_6"/>
<dbReference type="STRING" id="243265.plu4747"/>
<dbReference type="KEGG" id="plu:plu4747"/>
<evidence type="ECO:0000313" key="1">
    <source>
        <dbReference type="EMBL" id="CAE17119.1"/>
    </source>
</evidence>
<dbReference type="EMBL" id="BX571874">
    <property type="protein sequence ID" value="CAE17119.1"/>
    <property type="molecule type" value="Genomic_DNA"/>
</dbReference>
<sequence>MCSIDNEKEAIFHQTKPNLRKIPYHLSNPFSAVK</sequence>
<proteinExistence type="predicted"/>
<protein>
    <submittedName>
        <fullName evidence="1">Photorhabdus luminescens subsp. laumondii TTO1 complete genome segment 16/17</fullName>
    </submittedName>
</protein>
<reference evidence="2" key="1">
    <citation type="journal article" date="2003" name="Nat. Biotechnol.">
        <title>The genome sequence of the entomopathogenic bacterium Photorhabdus luminescens.</title>
        <authorList>
            <person name="Duchaud E."/>
            <person name="Rusniok C."/>
            <person name="Frangeul L."/>
            <person name="Buchrieser C."/>
            <person name="Givaudan A."/>
            <person name="Taourit S."/>
            <person name="Bocs S."/>
            <person name="Boursaux-Eude C."/>
            <person name="Chandler M."/>
            <person name="Charles J.-F."/>
            <person name="Dassa E."/>
            <person name="Derose R."/>
            <person name="Derzelle S."/>
            <person name="Freyssinet G."/>
            <person name="Gaudriault S."/>
            <person name="Medigue C."/>
            <person name="Lanois A."/>
            <person name="Powell K."/>
            <person name="Siguier P."/>
            <person name="Vincent R."/>
            <person name="Wingate V."/>
            <person name="Zouine M."/>
            <person name="Glaser P."/>
            <person name="Boemare N."/>
            <person name="Danchin A."/>
            <person name="Kunst F."/>
        </authorList>
    </citation>
    <scope>NUCLEOTIDE SEQUENCE [LARGE SCALE GENOMIC DNA]</scope>
    <source>
        <strain evidence="2">DSM 15139 / CIP 105565 / TT01</strain>
    </source>
</reference>
<keyword evidence="2" id="KW-1185">Reference proteome</keyword>
<evidence type="ECO:0000313" key="2">
    <source>
        <dbReference type="Proteomes" id="UP000002514"/>
    </source>
</evidence>
<name>Q7MYD4_PHOLL</name>